<protein>
    <submittedName>
        <fullName evidence="3">Uncharacterized protein</fullName>
    </submittedName>
</protein>
<name>A0AAE0BAU8_9CHLO</name>
<evidence type="ECO:0000256" key="2">
    <source>
        <dbReference type="SAM" id="MobiDB-lite"/>
    </source>
</evidence>
<accession>A0AAE0BAU8</accession>
<reference evidence="3 4" key="1">
    <citation type="journal article" date="2015" name="Genome Biol. Evol.">
        <title>Comparative Genomics of a Bacterivorous Green Alga Reveals Evolutionary Causalities and Consequences of Phago-Mixotrophic Mode of Nutrition.</title>
        <authorList>
            <person name="Burns J.A."/>
            <person name="Paasch A."/>
            <person name="Narechania A."/>
            <person name="Kim E."/>
        </authorList>
    </citation>
    <scope>NUCLEOTIDE SEQUENCE [LARGE SCALE GENOMIC DNA]</scope>
    <source>
        <strain evidence="3 4">PLY_AMNH</strain>
    </source>
</reference>
<evidence type="ECO:0000313" key="4">
    <source>
        <dbReference type="Proteomes" id="UP001190700"/>
    </source>
</evidence>
<feature type="coiled-coil region" evidence="1">
    <location>
        <begin position="312"/>
        <end position="339"/>
    </location>
</feature>
<dbReference type="Pfam" id="PF13650">
    <property type="entry name" value="Asp_protease_2"/>
    <property type="match status" value="1"/>
</dbReference>
<organism evidence="3 4">
    <name type="scientific">Cymbomonas tetramitiformis</name>
    <dbReference type="NCBI Taxonomy" id="36881"/>
    <lineage>
        <taxon>Eukaryota</taxon>
        <taxon>Viridiplantae</taxon>
        <taxon>Chlorophyta</taxon>
        <taxon>Pyramimonadophyceae</taxon>
        <taxon>Pyramimonadales</taxon>
        <taxon>Pyramimonadaceae</taxon>
        <taxon>Cymbomonas</taxon>
    </lineage>
</organism>
<sequence length="828" mass="92944">MQVLRDRWRRCGRHLSGSARRHLKSQSRVEKYEQEGLDMLAATRTGSPEPPEREQVEQRVQKEQANFWKSARTPATASVPRPEEPWELLCWITGADTRDKNRLSHTVEPRAVYQQHLENQGSDVARVRGHWKFRAQRLPPRVRKAFQAQQPSARLRSAIRALERYLKLEESEVRPVKSLALWRAGQRRMSQKLGPTTSKPQLNREELDKRLKRLVRVREFNRRRKAILDQEFGRFVRVAKPKPAEGEELSPPERTSKPSRPWLTRSRARQALGPKRRPWLTPEDKALRTSRLQRRYELEGRDPASTSTERHADFHAFVKEELERENRELQQDNELMHRDEQVRKHIAAKLAAASVQVAVSPPDFPERSAVQKAVAIGLLADACTYCLPDCDSDAETSVTRLDCIMQDGDISPSWCESLAAVSSMGARPRSFDRHSRTPTLLLFWAWIAGVRFKVLVDSGASTNIIAKSTLQKLSGVKPVRHEQAMRVRVADGTTYDANSCIRPKLLAETSKGSYGQQVELRVMPLDLKVDVILGGPWLANLSPVTLDYKNWGSVRFTKGREEVVITGCSPGSPDPSRSKDTAMALVQGVLLSQRRARRDLRTLRNREEQAFVVYLGPDGTFGASESGYSDVEGACHLQRVGAVVEDIRPQGFASTVDEAGDHPDPLSFFASKQEANGAFALLPPAVRRQAIEDHAAGKPLRVCDSDTPCEFFRQHGRHEKVAQGGRAMRAGGVFAKGMGAREKLYGIPSALLKQLFHNLTLHEEVHAFLSELLVREDLSEMSVLVQSAVVESDPPEFEPEPIALAGVRAEVTIIPEGGWESDASGLSD</sequence>
<evidence type="ECO:0000256" key="1">
    <source>
        <dbReference type="SAM" id="Coils"/>
    </source>
</evidence>
<dbReference type="AlphaFoldDB" id="A0AAE0BAU8"/>
<dbReference type="PROSITE" id="PS00141">
    <property type="entry name" value="ASP_PROTEASE"/>
    <property type="match status" value="1"/>
</dbReference>
<dbReference type="InterPro" id="IPR021109">
    <property type="entry name" value="Peptidase_aspartic_dom_sf"/>
</dbReference>
<dbReference type="EMBL" id="LGRX02035782">
    <property type="protein sequence ID" value="KAK3233201.1"/>
    <property type="molecule type" value="Genomic_DNA"/>
</dbReference>
<dbReference type="Gene3D" id="2.40.70.10">
    <property type="entry name" value="Acid Proteases"/>
    <property type="match status" value="1"/>
</dbReference>
<dbReference type="GO" id="GO:0006508">
    <property type="term" value="P:proteolysis"/>
    <property type="evidence" value="ECO:0007669"/>
    <property type="project" value="InterPro"/>
</dbReference>
<evidence type="ECO:0000313" key="3">
    <source>
        <dbReference type="EMBL" id="KAK3233201.1"/>
    </source>
</evidence>
<dbReference type="InterPro" id="IPR001969">
    <property type="entry name" value="Aspartic_peptidase_AS"/>
</dbReference>
<keyword evidence="1" id="KW-0175">Coiled coil</keyword>
<proteinExistence type="predicted"/>
<dbReference type="GO" id="GO:0004190">
    <property type="term" value="F:aspartic-type endopeptidase activity"/>
    <property type="evidence" value="ECO:0007669"/>
    <property type="project" value="InterPro"/>
</dbReference>
<comment type="caution">
    <text evidence="3">The sequence shown here is derived from an EMBL/GenBank/DDBJ whole genome shotgun (WGS) entry which is preliminary data.</text>
</comment>
<feature type="region of interest" description="Disordered" evidence="2">
    <location>
        <begin position="242"/>
        <end position="279"/>
    </location>
</feature>
<gene>
    <name evidence="3" type="ORF">CYMTET_56497</name>
</gene>
<feature type="region of interest" description="Disordered" evidence="2">
    <location>
        <begin position="19"/>
        <end position="54"/>
    </location>
</feature>
<dbReference type="Proteomes" id="UP001190700">
    <property type="component" value="Unassembled WGS sequence"/>
</dbReference>
<keyword evidence="4" id="KW-1185">Reference proteome</keyword>
<dbReference type="CDD" id="cd00303">
    <property type="entry name" value="retropepsin_like"/>
    <property type="match status" value="1"/>
</dbReference>